<reference evidence="3" key="2">
    <citation type="journal article" date="2022" name="Proc. Natl. Acad. Sci. U.S.A.">
        <title>Diploid-dominant life cycles characterize the early evolution of Fungi.</title>
        <authorList>
            <person name="Amses K.R."/>
            <person name="Simmons D.R."/>
            <person name="Longcore J.E."/>
            <person name="Mondo S.J."/>
            <person name="Seto K."/>
            <person name="Jeronimo G.H."/>
            <person name="Bonds A.E."/>
            <person name="Quandt C.A."/>
            <person name="Davis W.J."/>
            <person name="Chang Y."/>
            <person name="Federici B.A."/>
            <person name="Kuo A."/>
            <person name="LaButti K."/>
            <person name="Pangilinan J."/>
            <person name="Andreopoulos W."/>
            <person name="Tritt A."/>
            <person name="Riley R."/>
            <person name="Hundley H."/>
            <person name="Johnson J."/>
            <person name="Lipzen A."/>
            <person name="Barry K."/>
            <person name="Lang B.F."/>
            <person name="Cuomo C.A."/>
            <person name="Buchler N.E."/>
            <person name="Grigoriev I.V."/>
            <person name="Spatafora J.W."/>
            <person name="Stajich J.E."/>
            <person name="James T.Y."/>
        </authorList>
    </citation>
    <scope>NUCLEOTIDE SEQUENCE</scope>
    <source>
        <strain evidence="3">AG</strain>
    </source>
</reference>
<sequence>MSPQRYPMYDDSNRRVSHTSHDVSSDSGSMDGPRSSWSTQPSQFVFVKTNDHKPMDRSPSNPEQSHSPHQANGKYILPTSYASTSASPYSPEQSASANSFQTVFEKFPSVPIPPEIRPAPSDRVPARDFAIRIAPKRPIESDPDIKLAKLSSRTVTGENVAENNIVDGYVQFVFAHDPMYASDDTDSIIYLKKKILATPKTQDLTYSAWDIYALVLKLHVQELKNWSQLVGELGHTDISTRPQFAQRIKRWMQKYKIDRYFDYLLGNPYSYDAPSSKFSGCLTMGTNHRRKLVNKSDADEADLLTPDGDADSLSSPNKRRKLKDRYEKHEYDEADIPVVEDGEEGHATGEESSIKIGASSDVEEEEGRVVVAGSRKRARGALPKNVISNRPKSSPGFVADDEEQSGEDSDIERDSDEDSEVDEEDEDDEEGHEEGDEDDEDDGDEEAEVEQVEGIVEDDPIKSKKSSKHDDQLHEDEEDELNSSASSAAGSPRWTPSDLKSLTVSQTRQPPTQSSLDHLSSLPESPKPVSLESAGQLPSPKPSTEGVDHNMRSQTSASPSSTMALDDVGIKNNGASDVKTHTRDLISLENTNLEEMIIEPVACLNCGHDQPQATQLQKEVQSLRRMVNSLYDQLDKQAIEHRQNFEQLARRVSKKDAEIERFQAWRRQVIDTFLSGPSSNES</sequence>
<feature type="compositionally biased region" description="Polar residues" evidence="2">
    <location>
        <begin position="552"/>
        <end position="563"/>
    </location>
</feature>
<dbReference type="Proteomes" id="UP001206595">
    <property type="component" value="Unassembled WGS sequence"/>
</dbReference>
<proteinExistence type="predicted"/>
<reference evidence="3" key="1">
    <citation type="submission" date="2021-06" db="EMBL/GenBank/DDBJ databases">
        <authorList>
            <consortium name="DOE Joint Genome Institute"/>
            <person name="Mondo S.J."/>
            <person name="Amses K.R."/>
            <person name="Simmons D.R."/>
            <person name="Longcore J.E."/>
            <person name="Seto K."/>
            <person name="Alves G.H."/>
            <person name="Bonds A.E."/>
            <person name="Quandt C.A."/>
            <person name="Davis W.J."/>
            <person name="Chang Y."/>
            <person name="Letcher P.M."/>
            <person name="Powell M.J."/>
            <person name="Kuo A."/>
            <person name="Labutti K."/>
            <person name="Pangilinan J."/>
            <person name="Andreopoulos W."/>
            <person name="Tritt A."/>
            <person name="Riley R."/>
            <person name="Hundley H."/>
            <person name="Johnson J."/>
            <person name="Lipzen A."/>
            <person name="Barry K."/>
            <person name="Berbee M.L."/>
            <person name="Buchler N.E."/>
            <person name="Grigoriev I.V."/>
            <person name="Spatafora J.W."/>
            <person name="Stajich J.E."/>
            <person name="James T.Y."/>
        </authorList>
    </citation>
    <scope>NUCLEOTIDE SEQUENCE</scope>
    <source>
        <strain evidence="3">AG</strain>
    </source>
</reference>
<dbReference type="EMBL" id="MU620910">
    <property type="protein sequence ID" value="KAI8580782.1"/>
    <property type="molecule type" value="Genomic_DNA"/>
</dbReference>
<feature type="coiled-coil region" evidence="1">
    <location>
        <begin position="613"/>
        <end position="651"/>
    </location>
</feature>
<dbReference type="GO" id="GO:0003688">
    <property type="term" value="F:DNA replication origin binding"/>
    <property type="evidence" value="ECO:0007669"/>
    <property type="project" value="TreeGrafter"/>
</dbReference>
<protein>
    <submittedName>
        <fullName evidence="3">Uncharacterized protein</fullName>
    </submittedName>
</protein>
<evidence type="ECO:0000256" key="1">
    <source>
        <dbReference type="SAM" id="Coils"/>
    </source>
</evidence>
<dbReference type="AlphaFoldDB" id="A0AAD5ECH8"/>
<feature type="compositionally biased region" description="Polar residues" evidence="2">
    <location>
        <begin position="58"/>
        <end position="70"/>
    </location>
</feature>
<dbReference type="InterPro" id="IPR018562">
    <property type="entry name" value="ARS-binding_2"/>
</dbReference>
<feature type="compositionally biased region" description="Basic and acidic residues" evidence="2">
    <location>
        <begin position="344"/>
        <end position="353"/>
    </location>
</feature>
<feature type="region of interest" description="Disordered" evidence="2">
    <location>
        <begin position="297"/>
        <end position="569"/>
    </location>
</feature>
<keyword evidence="4" id="KW-1185">Reference proteome</keyword>
<gene>
    <name evidence="3" type="ORF">K450DRAFT_235956</name>
</gene>
<dbReference type="PANTHER" id="PTHR42048:SF1">
    <property type="entry name" value="ARS-BINDING PROTEIN 2"/>
    <property type="match status" value="1"/>
</dbReference>
<feature type="compositionally biased region" description="Basic and acidic residues" evidence="2">
    <location>
        <begin position="11"/>
        <end position="24"/>
    </location>
</feature>
<name>A0AAD5ECH8_UMBRA</name>
<feature type="compositionally biased region" description="Acidic residues" evidence="2">
    <location>
        <begin position="399"/>
        <end position="458"/>
    </location>
</feature>
<evidence type="ECO:0000313" key="3">
    <source>
        <dbReference type="EMBL" id="KAI8580782.1"/>
    </source>
</evidence>
<evidence type="ECO:0000313" key="4">
    <source>
        <dbReference type="Proteomes" id="UP001206595"/>
    </source>
</evidence>
<dbReference type="PANTHER" id="PTHR42048">
    <property type="entry name" value="ARS-BINDING PROTEIN 2"/>
    <property type="match status" value="1"/>
</dbReference>
<accession>A0AAD5ECH8</accession>
<feature type="region of interest" description="Disordered" evidence="2">
    <location>
        <begin position="1"/>
        <end position="74"/>
    </location>
</feature>
<comment type="caution">
    <text evidence="3">The sequence shown here is derived from an EMBL/GenBank/DDBJ whole genome shotgun (WGS) entry which is preliminary data.</text>
</comment>
<organism evidence="3 4">
    <name type="scientific">Umbelopsis ramanniana AG</name>
    <dbReference type="NCBI Taxonomy" id="1314678"/>
    <lineage>
        <taxon>Eukaryota</taxon>
        <taxon>Fungi</taxon>
        <taxon>Fungi incertae sedis</taxon>
        <taxon>Mucoromycota</taxon>
        <taxon>Mucoromycotina</taxon>
        <taxon>Umbelopsidomycetes</taxon>
        <taxon>Umbelopsidales</taxon>
        <taxon>Umbelopsidaceae</taxon>
        <taxon>Umbelopsis</taxon>
    </lineage>
</organism>
<dbReference type="GeneID" id="75913521"/>
<feature type="compositionally biased region" description="Acidic residues" evidence="2">
    <location>
        <begin position="332"/>
        <end position="343"/>
    </location>
</feature>
<keyword evidence="1" id="KW-0175">Coiled coil</keyword>
<feature type="compositionally biased region" description="Polar residues" evidence="2">
    <location>
        <begin position="498"/>
        <end position="518"/>
    </location>
</feature>
<evidence type="ECO:0000256" key="2">
    <source>
        <dbReference type="SAM" id="MobiDB-lite"/>
    </source>
</evidence>
<dbReference type="RefSeq" id="XP_051445786.1">
    <property type="nucleotide sequence ID" value="XM_051588176.1"/>
</dbReference>
<dbReference type="Pfam" id="PF09441">
    <property type="entry name" value="Abp2"/>
    <property type="match status" value="1"/>
</dbReference>